<evidence type="ECO:0000256" key="3">
    <source>
        <dbReference type="ARBA" id="ARBA00023002"/>
    </source>
</evidence>
<dbReference type="AlphaFoldDB" id="A0A2T0XJD3"/>
<dbReference type="Proteomes" id="UP000238308">
    <property type="component" value="Unassembled WGS sequence"/>
</dbReference>
<keyword evidence="2" id="KW-0479">Metal-binding</keyword>
<dbReference type="InterPro" id="IPR036884">
    <property type="entry name" value="2Fe-2S-bd_dom_sf"/>
</dbReference>
<dbReference type="CDD" id="cd00207">
    <property type="entry name" value="fer2"/>
    <property type="match status" value="1"/>
</dbReference>
<dbReference type="OrthoDB" id="9179439at2"/>
<dbReference type="PROSITE" id="PS00197">
    <property type="entry name" value="2FE2S_FER_1"/>
    <property type="match status" value="1"/>
</dbReference>
<evidence type="ECO:0000313" key="7">
    <source>
        <dbReference type="EMBL" id="PRY99007.1"/>
    </source>
</evidence>
<evidence type="ECO:0000256" key="4">
    <source>
        <dbReference type="ARBA" id="ARBA00023004"/>
    </source>
</evidence>
<dbReference type="Pfam" id="PF00111">
    <property type="entry name" value="Fer2"/>
    <property type="match status" value="1"/>
</dbReference>
<proteinExistence type="predicted"/>
<dbReference type="PANTHER" id="PTHR44379:SF2">
    <property type="entry name" value="BLR6218 PROTEIN"/>
    <property type="match status" value="1"/>
</dbReference>
<dbReference type="GO" id="GO:0016491">
    <property type="term" value="F:oxidoreductase activity"/>
    <property type="evidence" value="ECO:0007669"/>
    <property type="project" value="UniProtKB-KW"/>
</dbReference>
<dbReference type="InterPro" id="IPR036010">
    <property type="entry name" value="2Fe-2S_ferredoxin-like_sf"/>
</dbReference>
<evidence type="ECO:0000256" key="5">
    <source>
        <dbReference type="ARBA" id="ARBA00023014"/>
    </source>
</evidence>
<dbReference type="Gene3D" id="1.10.150.120">
    <property type="entry name" value="[2Fe-2S]-binding domain"/>
    <property type="match status" value="1"/>
</dbReference>
<dbReference type="SUPFAM" id="SSF54292">
    <property type="entry name" value="2Fe-2S ferredoxin-like"/>
    <property type="match status" value="1"/>
</dbReference>
<feature type="domain" description="2Fe-2S ferredoxin-type" evidence="6">
    <location>
        <begin position="1"/>
        <end position="75"/>
    </location>
</feature>
<dbReference type="InterPro" id="IPR006058">
    <property type="entry name" value="2Fe2S_fd_BS"/>
</dbReference>
<dbReference type="InterPro" id="IPR012675">
    <property type="entry name" value="Beta-grasp_dom_sf"/>
</dbReference>
<dbReference type="SUPFAM" id="SSF47741">
    <property type="entry name" value="CO dehydrogenase ISP C-domain like"/>
    <property type="match status" value="1"/>
</dbReference>
<dbReference type="Pfam" id="PF01799">
    <property type="entry name" value="Fer2_2"/>
    <property type="match status" value="1"/>
</dbReference>
<dbReference type="Gene3D" id="3.10.20.30">
    <property type="match status" value="1"/>
</dbReference>
<evidence type="ECO:0000256" key="2">
    <source>
        <dbReference type="ARBA" id="ARBA00022723"/>
    </source>
</evidence>
<dbReference type="InterPro" id="IPR051452">
    <property type="entry name" value="Diverse_Oxidoreductases"/>
</dbReference>
<accession>A0A2T0XJD3</accession>
<keyword evidence="1" id="KW-0001">2Fe-2S</keyword>
<dbReference type="GO" id="GO:0051537">
    <property type="term" value="F:2 iron, 2 sulfur cluster binding"/>
    <property type="evidence" value="ECO:0007669"/>
    <property type="project" value="UniProtKB-KW"/>
</dbReference>
<sequence length="165" mass="17428">MELNVNGVAHSIDVEPDMPLLWAIREVVGLTGTKYGCGVAQCGACSVQLNGELVRSCSIPVSVAAGQKITTIEGISKDSSHAVQKAWLALDIPQCGYCQSGQIMAAVALLKRVPKPSDADIDAAMSNICRCGTYQRIRDGIHVAAGQQKLEDVLKRYADTGVTGV</sequence>
<keyword evidence="4" id="KW-0408">Iron</keyword>
<dbReference type="PANTHER" id="PTHR44379">
    <property type="entry name" value="OXIDOREDUCTASE WITH IRON-SULFUR SUBUNIT"/>
    <property type="match status" value="1"/>
</dbReference>
<keyword evidence="5" id="KW-0411">Iron-sulfur</keyword>
<dbReference type="PROSITE" id="PS51085">
    <property type="entry name" value="2FE2S_FER_2"/>
    <property type="match status" value="1"/>
</dbReference>
<organism evidence="7 8">
    <name type="scientific">Jezberella montanilacus</name>
    <dbReference type="NCBI Taxonomy" id="323426"/>
    <lineage>
        <taxon>Bacteria</taxon>
        <taxon>Pseudomonadati</taxon>
        <taxon>Pseudomonadota</taxon>
        <taxon>Betaproteobacteria</taxon>
        <taxon>Burkholderiales</taxon>
        <taxon>Alcaligenaceae</taxon>
        <taxon>Jezberella</taxon>
    </lineage>
</organism>
<reference evidence="7 8" key="1">
    <citation type="submission" date="2018-03" db="EMBL/GenBank/DDBJ databases">
        <title>Genomic Encyclopedia of Type Strains, Phase III (KMG-III): the genomes of soil and plant-associated and newly described type strains.</title>
        <authorList>
            <person name="Whitman W."/>
        </authorList>
    </citation>
    <scope>NUCLEOTIDE SEQUENCE [LARGE SCALE GENOMIC DNA]</scope>
    <source>
        <strain evidence="7 8">MWH-P2sevCIIIb</strain>
    </source>
</reference>
<name>A0A2T0XJD3_9BURK</name>
<keyword evidence="8" id="KW-1185">Reference proteome</keyword>
<comment type="caution">
    <text evidence="7">The sequence shown here is derived from an EMBL/GenBank/DDBJ whole genome shotgun (WGS) entry which is preliminary data.</text>
</comment>
<dbReference type="EMBL" id="PVTV01000011">
    <property type="protein sequence ID" value="PRY99007.1"/>
    <property type="molecule type" value="Genomic_DNA"/>
</dbReference>
<dbReference type="InterPro" id="IPR001041">
    <property type="entry name" value="2Fe-2S_ferredoxin-type"/>
</dbReference>
<gene>
    <name evidence="7" type="ORF">BCM14_0444</name>
</gene>
<dbReference type="RefSeq" id="WP_106226355.1">
    <property type="nucleotide sequence ID" value="NZ_PVTV01000011.1"/>
</dbReference>
<protein>
    <submittedName>
        <fullName evidence="7">Isoquinoline 1-oxidoreductase alpha subunit</fullName>
    </submittedName>
</protein>
<evidence type="ECO:0000259" key="6">
    <source>
        <dbReference type="PROSITE" id="PS51085"/>
    </source>
</evidence>
<evidence type="ECO:0000256" key="1">
    <source>
        <dbReference type="ARBA" id="ARBA00022714"/>
    </source>
</evidence>
<dbReference type="GO" id="GO:0046872">
    <property type="term" value="F:metal ion binding"/>
    <property type="evidence" value="ECO:0007669"/>
    <property type="project" value="UniProtKB-KW"/>
</dbReference>
<evidence type="ECO:0000313" key="8">
    <source>
        <dbReference type="Proteomes" id="UP000238308"/>
    </source>
</evidence>
<keyword evidence="3" id="KW-0560">Oxidoreductase</keyword>
<dbReference type="InterPro" id="IPR002888">
    <property type="entry name" value="2Fe-2S-bd"/>
</dbReference>